<reference evidence="1 2" key="1">
    <citation type="submission" date="2016-11" db="EMBL/GenBank/DDBJ databases">
        <authorList>
            <person name="Jaros S."/>
            <person name="Januszkiewicz K."/>
            <person name="Wedrychowicz H."/>
        </authorList>
    </citation>
    <scope>NUCLEOTIDE SEQUENCE [LARGE SCALE GENOMIC DNA]</scope>
    <source>
        <strain evidence="1 2">OK807</strain>
    </source>
</reference>
<protein>
    <submittedName>
        <fullName evidence="1">Uncharacterized protein</fullName>
    </submittedName>
</protein>
<dbReference type="InterPro" id="IPR036259">
    <property type="entry name" value="MFS_trans_sf"/>
</dbReference>
<sequence>MVVAAVGMGLLVPSLTVLSLAHAPTGRQGYASSAIQTNQNLGQILVLGVASAVFNAFLGAGSDDHVGYAAAFGLLLVPGTWPPRSPPGPAGR</sequence>
<gene>
    <name evidence="1" type="ORF">SAMN02787144_100428</name>
</gene>
<dbReference type="AlphaFoldDB" id="A0A1K1Y1D1"/>
<dbReference type="STRING" id="1893.SAMN02787144_100428"/>
<name>A0A1K1Y1D1_STRAR</name>
<dbReference type="SUPFAM" id="SSF103473">
    <property type="entry name" value="MFS general substrate transporter"/>
    <property type="match status" value="1"/>
</dbReference>
<accession>A0A1K1Y1D1</accession>
<organism evidence="1 2">
    <name type="scientific">Streptomyces atratus</name>
    <dbReference type="NCBI Taxonomy" id="1893"/>
    <lineage>
        <taxon>Bacteria</taxon>
        <taxon>Bacillati</taxon>
        <taxon>Actinomycetota</taxon>
        <taxon>Actinomycetes</taxon>
        <taxon>Kitasatosporales</taxon>
        <taxon>Streptomycetaceae</taxon>
        <taxon>Streptomyces</taxon>
    </lineage>
</organism>
<evidence type="ECO:0000313" key="2">
    <source>
        <dbReference type="Proteomes" id="UP000181909"/>
    </source>
</evidence>
<proteinExistence type="predicted"/>
<dbReference type="Proteomes" id="UP000181909">
    <property type="component" value="Unassembled WGS sequence"/>
</dbReference>
<dbReference type="EMBL" id="FPJO01000004">
    <property type="protein sequence ID" value="SFX55092.1"/>
    <property type="molecule type" value="Genomic_DNA"/>
</dbReference>
<evidence type="ECO:0000313" key="1">
    <source>
        <dbReference type="EMBL" id="SFX55092.1"/>
    </source>
</evidence>